<evidence type="ECO:0000259" key="6">
    <source>
        <dbReference type="Pfam" id="PF22692"/>
    </source>
</evidence>
<protein>
    <submittedName>
        <fullName evidence="7">Uncharacterized protein</fullName>
    </submittedName>
</protein>
<dbReference type="GO" id="GO:0071978">
    <property type="term" value="P:bacterial-type flagellum-dependent swarming motility"/>
    <property type="evidence" value="ECO:0007669"/>
    <property type="project" value="TreeGrafter"/>
</dbReference>
<dbReference type="Pfam" id="PF22692">
    <property type="entry name" value="LlgE_F_G_D1"/>
    <property type="match status" value="1"/>
</dbReference>
<comment type="subcellular location">
    <subcellularLocation>
        <location evidence="1 4">Bacterial flagellum basal body</location>
    </subcellularLocation>
</comment>
<dbReference type="GO" id="GO:0009425">
    <property type="term" value="C:bacterial-type flagellum basal body"/>
    <property type="evidence" value="ECO:0007669"/>
    <property type="project" value="UniProtKB-SubCell"/>
</dbReference>
<name>A0A1C3E554_9PLAN</name>
<evidence type="ECO:0000313" key="8">
    <source>
        <dbReference type="Proteomes" id="UP000094828"/>
    </source>
</evidence>
<dbReference type="STRING" id="1841610.A6X21_01450"/>
<gene>
    <name evidence="7" type="ORF">A6X21_01450</name>
</gene>
<dbReference type="Pfam" id="PF06429">
    <property type="entry name" value="Flg_bbr_C"/>
    <property type="match status" value="1"/>
</dbReference>
<comment type="caution">
    <text evidence="7">The sequence shown here is derived from an EMBL/GenBank/DDBJ whole genome shotgun (WGS) entry which is preliminary data.</text>
</comment>
<keyword evidence="8" id="KW-1185">Reference proteome</keyword>
<evidence type="ECO:0000256" key="1">
    <source>
        <dbReference type="ARBA" id="ARBA00004117"/>
    </source>
</evidence>
<evidence type="ECO:0000259" key="5">
    <source>
        <dbReference type="Pfam" id="PF06429"/>
    </source>
</evidence>
<evidence type="ECO:0000313" key="7">
    <source>
        <dbReference type="EMBL" id="ODA28289.1"/>
    </source>
</evidence>
<evidence type="ECO:0000256" key="2">
    <source>
        <dbReference type="ARBA" id="ARBA00009677"/>
    </source>
</evidence>
<dbReference type="AlphaFoldDB" id="A0A1C3E554"/>
<feature type="domain" description="Flagellar basal-body/hook protein C-terminal" evidence="5">
    <location>
        <begin position="207"/>
        <end position="251"/>
    </location>
</feature>
<reference evidence="7 8" key="1">
    <citation type="submission" date="2016-05" db="EMBL/GenBank/DDBJ databases">
        <title>Genomic and physiological characterization of Planctopirus sp. isolated from fresh water lake.</title>
        <authorList>
            <person name="Subhash Y."/>
            <person name="Ramana C."/>
        </authorList>
    </citation>
    <scope>NUCLEOTIDE SEQUENCE [LARGE SCALE GENOMIC DNA]</scope>
    <source>
        <strain evidence="7 8">JC280</strain>
    </source>
</reference>
<dbReference type="PANTHER" id="PTHR30435:SF19">
    <property type="entry name" value="FLAGELLAR BASAL-BODY ROD PROTEIN FLGG"/>
    <property type="match status" value="1"/>
</dbReference>
<dbReference type="InterPro" id="IPR053967">
    <property type="entry name" value="LlgE_F_G-like_D1"/>
</dbReference>
<sequence length="256" mass="27449">MLYGLYLSAQGAESQAMRQGVLANNLANVGTNAFKPDIAVFRSYFPYDVAHQEPQRAPDTIDLETGGVALEGTITDFSQGSLKPTGKSTDAALLGDGFYQLKMGNETLLTRDGSFELDADGQLVHAGTGAPVLDPDGSEIVIPPEMIDLQIGDDGQISGVGPNGIVLPISQLAVVVPTRLTELQKRGDGMYSTKLPVAEAPPETRVRQGFVEASNADPMQGTLELIEVSRGFESNVNMMRMQDEMLGRLLQAIPRR</sequence>
<dbReference type="InterPro" id="IPR010930">
    <property type="entry name" value="Flg_bb/hook_C_dom"/>
</dbReference>
<dbReference type="Proteomes" id="UP000094828">
    <property type="component" value="Unassembled WGS sequence"/>
</dbReference>
<dbReference type="SUPFAM" id="SSF117143">
    <property type="entry name" value="Flagellar hook protein flgE"/>
    <property type="match status" value="1"/>
</dbReference>
<dbReference type="InterPro" id="IPR037925">
    <property type="entry name" value="FlgE/F/G-like"/>
</dbReference>
<accession>A0A1C3E554</accession>
<dbReference type="OrthoDB" id="9804559at2"/>
<dbReference type="NCBIfam" id="TIGR03506">
    <property type="entry name" value="FlgEFG_subfam"/>
    <property type="match status" value="1"/>
</dbReference>
<proteinExistence type="inferred from homology"/>
<dbReference type="InterPro" id="IPR020013">
    <property type="entry name" value="Flagellar_FlgE/F/G"/>
</dbReference>
<evidence type="ECO:0000256" key="4">
    <source>
        <dbReference type="RuleBase" id="RU362116"/>
    </source>
</evidence>
<dbReference type="RefSeq" id="WP_013110956.1">
    <property type="nucleotide sequence ID" value="NZ_LYDR01000154.1"/>
</dbReference>
<evidence type="ECO:0000256" key="3">
    <source>
        <dbReference type="ARBA" id="ARBA00023143"/>
    </source>
</evidence>
<organism evidence="7 8">
    <name type="scientific">Planctopirus hydrillae</name>
    <dbReference type="NCBI Taxonomy" id="1841610"/>
    <lineage>
        <taxon>Bacteria</taxon>
        <taxon>Pseudomonadati</taxon>
        <taxon>Planctomycetota</taxon>
        <taxon>Planctomycetia</taxon>
        <taxon>Planctomycetales</taxon>
        <taxon>Planctomycetaceae</taxon>
        <taxon>Planctopirus</taxon>
    </lineage>
</organism>
<comment type="similarity">
    <text evidence="2 4">Belongs to the flagella basal body rod proteins family.</text>
</comment>
<keyword evidence="3 4" id="KW-0975">Bacterial flagellum</keyword>
<dbReference type="PANTHER" id="PTHR30435">
    <property type="entry name" value="FLAGELLAR PROTEIN"/>
    <property type="match status" value="1"/>
</dbReference>
<dbReference type="EMBL" id="LYDR01000154">
    <property type="protein sequence ID" value="ODA28289.1"/>
    <property type="molecule type" value="Genomic_DNA"/>
</dbReference>
<feature type="domain" description="Flagellar hook protein FlgE/F/G-like D1" evidence="6">
    <location>
        <begin position="93"/>
        <end position="158"/>
    </location>
</feature>